<evidence type="ECO:0000259" key="3">
    <source>
        <dbReference type="PROSITE" id="PS50943"/>
    </source>
</evidence>
<evidence type="ECO:0000313" key="4">
    <source>
        <dbReference type="EMBL" id="MBF5057441.1"/>
    </source>
</evidence>
<comment type="caution">
    <text evidence="4">The sequence shown here is derived from an EMBL/GenBank/DDBJ whole genome shotgun (WGS) entry which is preliminary data.</text>
</comment>
<accession>A0ABS0AVE4</accession>
<keyword evidence="2" id="KW-0472">Membrane</keyword>
<feature type="compositionally biased region" description="Basic and acidic residues" evidence="1">
    <location>
        <begin position="12"/>
        <end position="21"/>
    </location>
</feature>
<dbReference type="EMBL" id="ARXX01000045">
    <property type="protein sequence ID" value="MBF5057441.1"/>
    <property type="molecule type" value="Genomic_DNA"/>
</dbReference>
<protein>
    <recommendedName>
        <fullName evidence="3">HTH cro/C1-type domain-containing protein</fullName>
    </recommendedName>
</protein>
<dbReference type="RefSeq" id="WP_194865667.1">
    <property type="nucleotide sequence ID" value="NZ_ARXX01000045.1"/>
</dbReference>
<organism evidence="4 5">
    <name type="scientific">Alloalcanivorax profundimaris</name>
    <dbReference type="NCBI Taxonomy" id="2735259"/>
    <lineage>
        <taxon>Bacteria</taxon>
        <taxon>Pseudomonadati</taxon>
        <taxon>Pseudomonadota</taxon>
        <taxon>Gammaproteobacteria</taxon>
        <taxon>Oceanospirillales</taxon>
        <taxon>Alcanivoracaceae</taxon>
        <taxon>Alloalcanivorax</taxon>
    </lineage>
</organism>
<dbReference type="InterPro" id="IPR010982">
    <property type="entry name" value="Lambda_DNA-bd_dom_sf"/>
</dbReference>
<evidence type="ECO:0000313" key="5">
    <source>
        <dbReference type="Proteomes" id="UP000662703"/>
    </source>
</evidence>
<feature type="region of interest" description="Disordered" evidence="1">
    <location>
        <begin position="80"/>
        <end position="100"/>
    </location>
</feature>
<dbReference type="PANTHER" id="PTHR34475">
    <property type="match status" value="1"/>
</dbReference>
<feature type="non-terminal residue" evidence="4">
    <location>
        <position position="155"/>
    </location>
</feature>
<dbReference type="CDD" id="cd00093">
    <property type="entry name" value="HTH_XRE"/>
    <property type="match status" value="1"/>
</dbReference>
<dbReference type="SMART" id="SM00530">
    <property type="entry name" value="HTH_XRE"/>
    <property type="match status" value="1"/>
</dbReference>
<keyword evidence="2" id="KW-1133">Transmembrane helix</keyword>
<name>A0ABS0AVE4_9GAMM</name>
<feature type="domain" description="HTH cro/C1-type" evidence="3">
    <location>
        <begin position="14"/>
        <end position="74"/>
    </location>
</feature>
<dbReference type="SUPFAM" id="SSF47413">
    <property type="entry name" value="lambda repressor-like DNA-binding domains"/>
    <property type="match status" value="1"/>
</dbReference>
<feature type="transmembrane region" description="Helical" evidence="2">
    <location>
        <begin position="108"/>
        <end position="127"/>
    </location>
</feature>
<dbReference type="InterPro" id="IPR050400">
    <property type="entry name" value="Bact_Cytoskel_RodZ"/>
</dbReference>
<evidence type="ECO:0000256" key="2">
    <source>
        <dbReference type="SAM" id="Phobius"/>
    </source>
</evidence>
<keyword evidence="2" id="KW-0812">Transmembrane</keyword>
<proteinExistence type="predicted"/>
<reference evidence="4 5" key="1">
    <citation type="submission" date="2012-09" db="EMBL/GenBank/DDBJ databases">
        <title>Genome Sequence of alkane-degrading Bacterium Alcanivorax sp. 521-1.</title>
        <authorList>
            <person name="Lai Q."/>
            <person name="Shao Z."/>
        </authorList>
    </citation>
    <scope>NUCLEOTIDE SEQUENCE [LARGE SCALE GENOMIC DNA]</scope>
    <source>
        <strain evidence="4 5">521-1</strain>
    </source>
</reference>
<evidence type="ECO:0000256" key="1">
    <source>
        <dbReference type="SAM" id="MobiDB-lite"/>
    </source>
</evidence>
<dbReference type="Pfam" id="PF13413">
    <property type="entry name" value="HTH_25"/>
    <property type="match status" value="1"/>
</dbReference>
<sequence>MSVDEEAMLPGERLRRAREEQGLSQDEVSKHLRLSLSYLRALEEDDYDRLPEPPFIKGYLRNYARFLGLPAEELARRFQQEVDAQHSAEDQRDQEALEDTPRGKEWRLPLLVVLVVALVVALGWWLWPRDGAVPGAPEPDGGAPAEESAPADGGT</sequence>
<keyword evidence="5" id="KW-1185">Reference proteome</keyword>
<dbReference type="PROSITE" id="PS50943">
    <property type="entry name" value="HTH_CROC1"/>
    <property type="match status" value="1"/>
</dbReference>
<dbReference type="Gene3D" id="1.10.260.40">
    <property type="entry name" value="lambda repressor-like DNA-binding domains"/>
    <property type="match status" value="1"/>
</dbReference>
<dbReference type="PANTHER" id="PTHR34475:SF1">
    <property type="entry name" value="CYTOSKELETON PROTEIN RODZ"/>
    <property type="match status" value="1"/>
</dbReference>
<feature type="region of interest" description="Disordered" evidence="1">
    <location>
        <begin position="1"/>
        <end position="23"/>
    </location>
</feature>
<gene>
    <name evidence="4" type="ORF">Y5W_02735</name>
</gene>
<dbReference type="InterPro" id="IPR001387">
    <property type="entry name" value="Cro/C1-type_HTH"/>
</dbReference>
<dbReference type="Proteomes" id="UP000662703">
    <property type="component" value="Unassembled WGS sequence"/>
</dbReference>
<feature type="region of interest" description="Disordered" evidence="1">
    <location>
        <begin position="133"/>
        <end position="155"/>
    </location>
</feature>